<dbReference type="EMBL" id="JAGGNH010000068">
    <property type="protein sequence ID" value="KAJ0960617.1"/>
    <property type="molecule type" value="Genomic_DNA"/>
</dbReference>
<dbReference type="GO" id="GO:0005525">
    <property type="term" value="F:GTP binding"/>
    <property type="evidence" value="ECO:0007669"/>
    <property type="project" value="UniProtKB-KW"/>
</dbReference>
<keyword evidence="2" id="KW-0342">GTP-binding</keyword>
<dbReference type="PANTHER" id="PTHR23115">
    <property type="entry name" value="TRANSLATION FACTOR"/>
    <property type="match status" value="1"/>
</dbReference>
<dbReference type="GO" id="GO:0003924">
    <property type="term" value="F:GTPase activity"/>
    <property type="evidence" value="ECO:0007669"/>
    <property type="project" value="InterPro"/>
</dbReference>
<accession>A0A9D5H2A4</accession>
<dbReference type="Pfam" id="PF00009">
    <property type="entry name" value="GTP_EFTU"/>
    <property type="match status" value="1"/>
</dbReference>
<dbReference type="Proteomes" id="UP001085076">
    <property type="component" value="Unassembled WGS sequence"/>
</dbReference>
<dbReference type="InterPro" id="IPR027417">
    <property type="entry name" value="P-loop_NTPase"/>
</dbReference>
<evidence type="ECO:0000313" key="4">
    <source>
        <dbReference type="EMBL" id="KAJ0960617.1"/>
    </source>
</evidence>
<name>A0A9D5H2A4_9LILI</name>
<dbReference type="AlphaFoldDB" id="A0A9D5H2A4"/>
<protein>
    <recommendedName>
        <fullName evidence="3">Tr-type G domain-containing protein</fullName>
    </recommendedName>
</protein>
<evidence type="ECO:0000313" key="5">
    <source>
        <dbReference type="Proteomes" id="UP001085076"/>
    </source>
</evidence>
<comment type="caution">
    <text evidence="4">The sequence shown here is derived from an EMBL/GenBank/DDBJ whole genome shotgun (WGS) entry which is preliminary data.</text>
</comment>
<organism evidence="4 5">
    <name type="scientific">Dioscorea zingiberensis</name>
    <dbReference type="NCBI Taxonomy" id="325984"/>
    <lineage>
        <taxon>Eukaryota</taxon>
        <taxon>Viridiplantae</taxon>
        <taxon>Streptophyta</taxon>
        <taxon>Embryophyta</taxon>
        <taxon>Tracheophyta</taxon>
        <taxon>Spermatophyta</taxon>
        <taxon>Magnoliopsida</taxon>
        <taxon>Liliopsida</taxon>
        <taxon>Dioscoreales</taxon>
        <taxon>Dioscoreaceae</taxon>
        <taxon>Dioscorea</taxon>
    </lineage>
</organism>
<dbReference type="InterPro" id="IPR050100">
    <property type="entry name" value="TRAFAC_GTPase_members"/>
</dbReference>
<sequence length="221" mass="25297">MRDKSPAEKEHGNTNDADLLKFKTSKSCYTILEVPGHRDFFESMTRTLQADCAMINLDLTMGSYEAVILEYDQAWEHAFIVFALGGKQMLCYCKTMEITTLKCSRARHEDMVKEVPYQLQKVQYNHDNTPFSPISMFKDDNRIERSTHLDGYKGPTPLESPDMIQEPKRLSNKFLRLGIQTTHLKMTQGDLVTRVAMLVGKEGYAAMLALEESNGAQLWSW</sequence>
<evidence type="ECO:0000256" key="1">
    <source>
        <dbReference type="ARBA" id="ARBA00022741"/>
    </source>
</evidence>
<reference evidence="4 5" key="1">
    <citation type="journal article" date="2022" name="Hortic Res">
        <title>The genome of Dioscorea zingiberensis sheds light on the biosynthesis, origin and evolution of the medicinally important diosgenin saponins.</title>
        <authorList>
            <person name="Li Y."/>
            <person name="Tan C."/>
            <person name="Li Z."/>
            <person name="Guo J."/>
            <person name="Li S."/>
            <person name="Chen X."/>
            <person name="Wang C."/>
            <person name="Dai X."/>
            <person name="Yang H."/>
            <person name="Song W."/>
            <person name="Hou L."/>
            <person name="Xu J."/>
            <person name="Tong Z."/>
            <person name="Xu A."/>
            <person name="Yuan X."/>
            <person name="Wang W."/>
            <person name="Yang Q."/>
            <person name="Chen L."/>
            <person name="Sun Z."/>
            <person name="Wang K."/>
            <person name="Pan B."/>
            <person name="Chen J."/>
            <person name="Bao Y."/>
            <person name="Liu F."/>
            <person name="Qi X."/>
            <person name="Gang D.R."/>
            <person name="Wen J."/>
            <person name="Li J."/>
        </authorList>
    </citation>
    <scope>NUCLEOTIDE SEQUENCE [LARGE SCALE GENOMIC DNA]</scope>
    <source>
        <strain evidence="4">Dzin_1.0</strain>
    </source>
</reference>
<feature type="domain" description="Tr-type G" evidence="3">
    <location>
        <begin position="3"/>
        <end position="141"/>
    </location>
</feature>
<dbReference type="OrthoDB" id="1880847at2759"/>
<proteinExistence type="predicted"/>
<keyword evidence="5" id="KW-1185">Reference proteome</keyword>
<keyword evidence="1" id="KW-0547">Nucleotide-binding</keyword>
<dbReference type="InterPro" id="IPR000795">
    <property type="entry name" value="T_Tr_GTP-bd_dom"/>
</dbReference>
<evidence type="ECO:0000256" key="2">
    <source>
        <dbReference type="ARBA" id="ARBA00023134"/>
    </source>
</evidence>
<gene>
    <name evidence="4" type="ORF">J5N97_001493</name>
</gene>
<dbReference type="Gene3D" id="3.40.50.300">
    <property type="entry name" value="P-loop containing nucleotide triphosphate hydrolases"/>
    <property type="match status" value="1"/>
</dbReference>
<evidence type="ECO:0000259" key="3">
    <source>
        <dbReference type="Pfam" id="PF00009"/>
    </source>
</evidence>
<dbReference type="SUPFAM" id="SSF52540">
    <property type="entry name" value="P-loop containing nucleoside triphosphate hydrolases"/>
    <property type="match status" value="1"/>
</dbReference>